<dbReference type="Gene3D" id="1.25.40.10">
    <property type="entry name" value="Tetratricopeptide repeat domain"/>
    <property type="match status" value="3"/>
</dbReference>
<sequence>MKSMIHAPALLALAVAATLGVDAAAAQSPANVPVEQCQSRRDRAPKAEELYPQATREAPGESASSRMGSKLNKLGTAFEKEEYAQVRELADEILAEERANDYDKAYAAQLAANAAYSEDDTGAAKAYLQRTIELDALDNNGHYQSMMMLAQLQAQDEQTDESLATLDRYLTETQSDKPEDLALKGQLLYQAERYGEAVPALKQAIEASETPNAAWTQALMAAYAETGQTAEATALAEQVASQSPGDKRSQLNLASMYMQAERDDKAIEVMEKLRAEGQLTEDREYRNLVALHINSEGGEQKAIEVIKEGLQKGVLKEDHQTYVALAQAYYFSDQIEPAIEAYQKAAPLSDNGESYLNLAKILAGEGRDAEAKQAAQQALDKGLKRPEEARQLLAR</sequence>
<feature type="repeat" description="TPR" evidence="1">
    <location>
        <begin position="319"/>
        <end position="352"/>
    </location>
</feature>
<protein>
    <submittedName>
        <fullName evidence="4">Tetratricopeptide repeat protein</fullName>
    </submittedName>
</protein>
<name>A0ABV4HNF0_9GAMM</name>
<feature type="compositionally biased region" description="Basic and acidic residues" evidence="2">
    <location>
        <begin position="38"/>
        <end position="49"/>
    </location>
</feature>
<comment type="caution">
    <text evidence="4">The sequence shown here is derived from an EMBL/GenBank/DDBJ whole genome shotgun (WGS) entry which is preliminary data.</text>
</comment>
<evidence type="ECO:0000256" key="3">
    <source>
        <dbReference type="SAM" id="SignalP"/>
    </source>
</evidence>
<keyword evidence="3" id="KW-0732">Signal</keyword>
<dbReference type="PANTHER" id="PTHR12558:SF13">
    <property type="entry name" value="CELL DIVISION CYCLE PROTEIN 27 HOMOLOG"/>
    <property type="match status" value="1"/>
</dbReference>
<dbReference type="PROSITE" id="PS50005">
    <property type="entry name" value="TPR"/>
    <property type="match status" value="1"/>
</dbReference>
<evidence type="ECO:0000256" key="1">
    <source>
        <dbReference type="PROSITE-ProRule" id="PRU00339"/>
    </source>
</evidence>
<dbReference type="PANTHER" id="PTHR12558">
    <property type="entry name" value="CELL DIVISION CYCLE 16,23,27"/>
    <property type="match status" value="1"/>
</dbReference>
<dbReference type="SUPFAM" id="SSF48452">
    <property type="entry name" value="TPR-like"/>
    <property type="match status" value="2"/>
</dbReference>
<proteinExistence type="predicted"/>
<keyword evidence="1" id="KW-0802">TPR repeat</keyword>
<dbReference type="InterPro" id="IPR019734">
    <property type="entry name" value="TPR_rpt"/>
</dbReference>
<organism evidence="4 5">
    <name type="scientific">Luteimonas salinilitoris</name>
    <dbReference type="NCBI Taxonomy" id="3237697"/>
    <lineage>
        <taxon>Bacteria</taxon>
        <taxon>Pseudomonadati</taxon>
        <taxon>Pseudomonadota</taxon>
        <taxon>Gammaproteobacteria</taxon>
        <taxon>Lysobacterales</taxon>
        <taxon>Lysobacteraceae</taxon>
        <taxon>Luteimonas</taxon>
    </lineage>
</organism>
<accession>A0ABV4HNF0</accession>
<feature type="chain" id="PRO_5045257447" evidence="3">
    <location>
        <begin position="24"/>
        <end position="395"/>
    </location>
</feature>
<reference evidence="4 5" key="1">
    <citation type="submission" date="2024-07" db="EMBL/GenBank/DDBJ databases">
        <title>Luteimonas salilacus sp. nov., isolated from the shore soil of Salt Lake in Tibet of China.</title>
        <authorList>
            <person name="Zhang X."/>
            <person name="Li A."/>
        </authorList>
    </citation>
    <scope>NUCLEOTIDE SEQUENCE [LARGE SCALE GENOMIC DNA]</scope>
    <source>
        <strain evidence="4 5">B3-2-R+30</strain>
    </source>
</reference>
<dbReference type="Pfam" id="PF13432">
    <property type="entry name" value="TPR_16"/>
    <property type="match status" value="1"/>
</dbReference>
<evidence type="ECO:0000313" key="4">
    <source>
        <dbReference type="EMBL" id="MEZ0474113.1"/>
    </source>
</evidence>
<keyword evidence="5" id="KW-1185">Reference proteome</keyword>
<dbReference type="SMART" id="SM00028">
    <property type="entry name" value="TPR"/>
    <property type="match status" value="3"/>
</dbReference>
<dbReference type="Proteomes" id="UP001566331">
    <property type="component" value="Unassembled WGS sequence"/>
</dbReference>
<dbReference type="InterPro" id="IPR011990">
    <property type="entry name" value="TPR-like_helical_dom_sf"/>
</dbReference>
<dbReference type="Pfam" id="PF13181">
    <property type="entry name" value="TPR_8"/>
    <property type="match status" value="3"/>
</dbReference>
<feature type="region of interest" description="Disordered" evidence="2">
    <location>
        <begin position="27"/>
        <end position="68"/>
    </location>
</feature>
<dbReference type="RefSeq" id="WP_370564108.1">
    <property type="nucleotide sequence ID" value="NZ_JBFWIB010000006.1"/>
</dbReference>
<feature type="signal peptide" evidence="3">
    <location>
        <begin position="1"/>
        <end position="23"/>
    </location>
</feature>
<evidence type="ECO:0000256" key="2">
    <source>
        <dbReference type="SAM" id="MobiDB-lite"/>
    </source>
</evidence>
<dbReference type="EMBL" id="JBFWIC010000005">
    <property type="protein sequence ID" value="MEZ0474113.1"/>
    <property type="molecule type" value="Genomic_DNA"/>
</dbReference>
<dbReference type="Pfam" id="PF14559">
    <property type="entry name" value="TPR_19"/>
    <property type="match status" value="1"/>
</dbReference>
<gene>
    <name evidence="4" type="ORF">AB6713_05715</name>
</gene>
<evidence type="ECO:0000313" key="5">
    <source>
        <dbReference type="Proteomes" id="UP001566331"/>
    </source>
</evidence>